<evidence type="ECO:0000259" key="5">
    <source>
        <dbReference type="Pfam" id="PF00890"/>
    </source>
</evidence>
<gene>
    <name evidence="6" type="primary">ifcA_3</name>
    <name evidence="6" type="ORF">SPACI_017150</name>
</gene>
<dbReference type="Pfam" id="PF00890">
    <property type="entry name" value="FAD_binding_2"/>
    <property type="match status" value="1"/>
</dbReference>
<dbReference type="InterPro" id="IPR019546">
    <property type="entry name" value="TAT_signal_bac_arc"/>
</dbReference>
<dbReference type="Gene3D" id="3.50.50.60">
    <property type="entry name" value="FAD/NAD(P)-binding domain"/>
    <property type="match status" value="1"/>
</dbReference>
<dbReference type="EMBL" id="CP155571">
    <property type="protein sequence ID" value="XFO71681.1"/>
    <property type="molecule type" value="Genomic_DNA"/>
</dbReference>
<dbReference type="Gene3D" id="3.90.700.10">
    <property type="entry name" value="Succinate dehydrogenase/fumarate reductase flavoprotein, catalytic domain"/>
    <property type="match status" value="1"/>
</dbReference>
<comment type="cofactor">
    <cofactor evidence="1">
        <name>FAD</name>
        <dbReference type="ChEBI" id="CHEBI:57692"/>
    </cofactor>
</comment>
<keyword evidence="4 6" id="KW-0560">Oxidoreductase</keyword>
<dbReference type="GO" id="GO:0008177">
    <property type="term" value="F:succinate dehydrogenase (quinone) activity"/>
    <property type="evidence" value="ECO:0007669"/>
    <property type="project" value="UniProtKB-EC"/>
</dbReference>
<dbReference type="InterPro" id="IPR003953">
    <property type="entry name" value="FAD-dep_OxRdtase_2_FAD-bd"/>
</dbReference>
<evidence type="ECO:0000313" key="7">
    <source>
        <dbReference type="Proteomes" id="UP000216052"/>
    </source>
</evidence>
<evidence type="ECO:0000313" key="6">
    <source>
        <dbReference type="EMBL" id="XFO71681.1"/>
    </source>
</evidence>
<evidence type="ECO:0000256" key="2">
    <source>
        <dbReference type="ARBA" id="ARBA00022630"/>
    </source>
</evidence>
<sequence>MNSEGKPQRKISRRDFFKGSAIAAMGVAAGGILAGCGKPATSQAPAKAETSGKASFEVAPPPIADKDIKETVTADVVIIGAGTAGMAAALSAVEAGVNTILIEKHTTFNARGGWNGAIGTKVQKREGIEIDKAQVVNELVSYASNKVNGKLIRLWADKSGEVMDHLIDMAEAEDMQIKLWFENVKRPNGYREYVTGHTFNGPKQANLVGLMEKHVKSKGGNIRYSMPAAQLIREGKGRVTGVIAGSAGKYTKFIAKKAVILCTGDYGHDEEMMKKYCPKGLDVDTNVYTPPVNTGDGHKMGLWIGAAMQEDAPHAPMIHNLGGAPLSSNPFLRINALGERYENEDVSVPQLCNSIQLQPGNKAWYIFDAKYAEEVGKMGAGFARRTSVTDGMRKELQECLEDGRAFTANTIEELAQKLEIPVDAFKSTVERYNIMAKKGEDLDYGKQRECLTTVEKPPFYAGKIPTVLLVTLGGLRTNINLQVLDTEGKIIPGLYAAGNVGGDFYANDYPVIVPGLSHGRCLTFGYLAGRNAAAEKL</sequence>
<dbReference type="InterPro" id="IPR006311">
    <property type="entry name" value="TAT_signal"/>
</dbReference>
<keyword evidence="7" id="KW-1185">Reference proteome</keyword>
<organism evidence="6 7">
    <name type="scientific">Sporomusa acidovorans (strain ATCC 49682 / DSM 3132 / Mol)</name>
    <dbReference type="NCBI Taxonomy" id="1123286"/>
    <lineage>
        <taxon>Bacteria</taxon>
        <taxon>Bacillati</taxon>
        <taxon>Bacillota</taxon>
        <taxon>Negativicutes</taxon>
        <taxon>Selenomonadales</taxon>
        <taxon>Sporomusaceae</taxon>
        <taxon>Sporomusa</taxon>
    </lineage>
</organism>
<dbReference type="PRINTS" id="PR00368">
    <property type="entry name" value="FADPNR"/>
</dbReference>
<reference evidence="6" key="1">
    <citation type="submission" date="2024-05" db="EMBL/GenBank/DDBJ databases">
        <title>Isolation and characterization of Sporomusa carbonis sp. nov., a carboxydotrophic hydrogenogen in the genus of Sporomusa isolated from a charcoal burning pile.</title>
        <authorList>
            <person name="Boeer T."/>
            <person name="Rosenbaum F."/>
            <person name="Eysell L."/>
            <person name="Mueller V."/>
            <person name="Daniel R."/>
            <person name="Poehlein A."/>
        </authorList>
    </citation>
    <scope>NUCLEOTIDE SEQUENCE [LARGE SCALE GENOMIC DNA]</scope>
    <source>
        <strain evidence="6">DSM 3132</strain>
    </source>
</reference>
<dbReference type="PROSITE" id="PS51318">
    <property type="entry name" value="TAT"/>
    <property type="match status" value="1"/>
</dbReference>
<evidence type="ECO:0000256" key="1">
    <source>
        <dbReference type="ARBA" id="ARBA00001974"/>
    </source>
</evidence>
<dbReference type="EC" id="1.3.5.1" evidence="6"/>
<accession>A0ABZ3J1A2</accession>
<dbReference type="InterPro" id="IPR027477">
    <property type="entry name" value="Succ_DH/fumarate_Rdtase_cat_sf"/>
</dbReference>
<evidence type="ECO:0000256" key="3">
    <source>
        <dbReference type="ARBA" id="ARBA00022827"/>
    </source>
</evidence>
<proteinExistence type="predicted"/>
<evidence type="ECO:0000256" key="4">
    <source>
        <dbReference type="ARBA" id="ARBA00023002"/>
    </source>
</evidence>
<dbReference type="PANTHER" id="PTHR43400">
    <property type="entry name" value="FUMARATE REDUCTASE"/>
    <property type="match status" value="1"/>
</dbReference>
<dbReference type="Proteomes" id="UP000216052">
    <property type="component" value="Chromosome"/>
</dbReference>
<dbReference type="InterPro" id="IPR036188">
    <property type="entry name" value="FAD/NAD-bd_sf"/>
</dbReference>
<dbReference type="SUPFAM" id="SSF51905">
    <property type="entry name" value="FAD/NAD(P)-binding domain"/>
    <property type="match status" value="1"/>
</dbReference>
<dbReference type="PANTHER" id="PTHR43400:SF10">
    <property type="entry name" value="3-OXOSTEROID 1-DEHYDROGENASE"/>
    <property type="match status" value="1"/>
</dbReference>
<keyword evidence="3" id="KW-0274">FAD</keyword>
<dbReference type="InterPro" id="IPR050315">
    <property type="entry name" value="FAD-oxidoreductase_2"/>
</dbReference>
<keyword evidence="2" id="KW-0285">Flavoprotein</keyword>
<dbReference type="RefSeq" id="WP_093794559.1">
    <property type="nucleotide sequence ID" value="NZ_CP155571.1"/>
</dbReference>
<feature type="domain" description="FAD-dependent oxidoreductase 2 FAD-binding" evidence="5">
    <location>
        <begin position="75"/>
        <end position="501"/>
    </location>
</feature>
<name>A0ABZ3J1A2_SPOA4</name>
<dbReference type="NCBIfam" id="TIGR01409">
    <property type="entry name" value="TAT_signal_seq"/>
    <property type="match status" value="1"/>
</dbReference>
<dbReference type="SUPFAM" id="SSF56425">
    <property type="entry name" value="Succinate dehydrogenase/fumarate reductase flavoprotein, catalytic domain"/>
    <property type="match status" value="1"/>
</dbReference>
<protein>
    <submittedName>
        <fullName evidence="6">Fumarate reductase flavoprotein subunit</fullName>
        <ecNumber evidence="6">1.3.5.1</ecNumber>
    </submittedName>
</protein>